<dbReference type="EMBL" id="AZHD01000002">
    <property type="protein sequence ID" value="OAA66828.1"/>
    <property type="molecule type" value="Genomic_DNA"/>
</dbReference>
<dbReference type="InterPro" id="IPR021848">
    <property type="entry name" value="HODM_asu-like"/>
</dbReference>
<dbReference type="Proteomes" id="UP000076874">
    <property type="component" value="Unassembled WGS sequence"/>
</dbReference>
<evidence type="ECO:0000313" key="1">
    <source>
        <dbReference type="EMBL" id="OAA66828.1"/>
    </source>
</evidence>
<comment type="caution">
    <text evidence="1">The sequence shown here is derived from an EMBL/GenBank/DDBJ whole genome shotgun (WGS) entry which is preliminary data.</text>
</comment>
<gene>
    <name evidence="1" type="ORF">SPI_01404</name>
</gene>
<protein>
    <submittedName>
        <fullName evidence="1">Uncharacterized protein</fullName>
    </submittedName>
</protein>
<dbReference type="OrthoDB" id="5043642at2759"/>
<sequence>MEMALQFLCKRYPLLFALESSGGDDNHPVFVNRVLGTRTPVGLDSPLHPLEVLFANVPEDFAVLLRSGGEDDGDGDGDGDGGGEPGSYCLRAAAVCSSVGWCIGQHRDQPLRDIHAAVTDYAARLAGSMDRYFARLPTDQPIQRGAWTLEAAEELFALRRAGADAADANTDTDTADVRLRCDWQTLRRLPLTGAVVFNYKAVFTPLAALRTEPYVPALLHRVLQDGNPRLVVPGKCLPHVRAAALPALAAWAAEQVQRGVVPANWAVRTLDEAPFYPGWAAAWHAAQGF</sequence>
<keyword evidence="2" id="KW-1185">Reference proteome</keyword>
<organism evidence="1 2">
    <name type="scientific">Niveomyces insectorum RCEF 264</name>
    <dbReference type="NCBI Taxonomy" id="1081102"/>
    <lineage>
        <taxon>Eukaryota</taxon>
        <taxon>Fungi</taxon>
        <taxon>Dikarya</taxon>
        <taxon>Ascomycota</taxon>
        <taxon>Pezizomycotina</taxon>
        <taxon>Sordariomycetes</taxon>
        <taxon>Hypocreomycetidae</taxon>
        <taxon>Hypocreales</taxon>
        <taxon>Cordycipitaceae</taxon>
        <taxon>Niveomyces</taxon>
    </lineage>
</organism>
<proteinExistence type="predicted"/>
<reference evidence="1 2" key="1">
    <citation type="journal article" date="2016" name="Genome Biol. Evol.">
        <title>Divergent and convergent evolution of fungal pathogenicity.</title>
        <authorList>
            <person name="Shang Y."/>
            <person name="Xiao G."/>
            <person name="Zheng P."/>
            <person name="Cen K."/>
            <person name="Zhan S."/>
            <person name="Wang C."/>
        </authorList>
    </citation>
    <scope>NUCLEOTIDE SEQUENCE [LARGE SCALE GENOMIC DNA]</scope>
    <source>
        <strain evidence="1 2">RCEF 264</strain>
    </source>
</reference>
<dbReference type="AlphaFoldDB" id="A0A167YXV8"/>
<name>A0A167YXV8_9HYPO</name>
<evidence type="ECO:0000313" key="2">
    <source>
        <dbReference type="Proteomes" id="UP000076874"/>
    </source>
</evidence>
<accession>A0A167YXV8</accession>
<dbReference type="STRING" id="1081102.A0A167YXV8"/>
<dbReference type="Pfam" id="PF11927">
    <property type="entry name" value="HODM_asu-like"/>
    <property type="match status" value="1"/>
</dbReference>